<dbReference type="InterPro" id="IPR029052">
    <property type="entry name" value="Metallo-depent_PP-like"/>
</dbReference>
<proteinExistence type="inferred from homology"/>
<dbReference type="AlphaFoldDB" id="A0A939NA49"/>
<comment type="similarity">
    <text evidence="1">Belongs to the CapA family.</text>
</comment>
<dbReference type="PANTHER" id="PTHR33393:SF11">
    <property type="entry name" value="POLYGLUTAMINE SYNTHESIS ACCESSORY PROTEIN RV0574C-RELATED"/>
    <property type="match status" value="1"/>
</dbReference>
<evidence type="ECO:0000313" key="4">
    <source>
        <dbReference type="Proteomes" id="UP000664477"/>
    </source>
</evidence>
<accession>A0A939NA49</accession>
<comment type="caution">
    <text evidence="3">The sequence shown here is derived from an EMBL/GenBank/DDBJ whole genome shotgun (WGS) entry which is preliminary data.</text>
</comment>
<protein>
    <submittedName>
        <fullName evidence="3">CapA family protein</fullName>
    </submittedName>
</protein>
<sequence>MNPPSNKVFFDFCHIVTLANNHIFDQGIEGYTTTIDFLSTLKINYLGAGKNIDDARKPVIVELNECKVALLSYNCYSTNSFLNADSSNYGTAPLLYEFIEKI</sequence>
<dbReference type="PANTHER" id="PTHR33393">
    <property type="entry name" value="POLYGLUTAMINE SYNTHESIS ACCESSORY PROTEIN RV0574C-RELATED"/>
    <property type="match status" value="1"/>
</dbReference>
<organism evidence="3 4">
    <name type="scientific">Providencia rettgeri</name>
    <dbReference type="NCBI Taxonomy" id="587"/>
    <lineage>
        <taxon>Bacteria</taxon>
        <taxon>Pseudomonadati</taxon>
        <taxon>Pseudomonadota</taxon>
        <taxon>Gammaproteobacteria</taxon>
        <taxon>Enterobacterales</taxon>
        <taxon>Morganellaceae</taxon>
        <taxon>Providencia</taxon>
    </lineage>
</organism>
<dbReference type="Proteomes" id="UP000664477">
    <property type="component" value="Unassembled WGS sequence"/>
</dbReference>
<dbReference type="EMBL" id="JAGETQ010000008">
    <property type="protein sequence ID" value="MBO1915839.1"/>
    <property type="molecule type" value="Genomic_DNA"/>
</dbReference>
<gene>
    <name evidence="3" type="ORF">J4727_02820</name>
</gene>
<dbReference type="InterPro" id="IPR052169">
    <property type="entry name" value="CW_Biosynth-Accessory"/>
</dbReference>
<evidence type="ECO:0000313" key="3">
    <source>
        <dbReference type="EMBL" id="MBO1915839.1"/>
    </source>
</evidence>
<dbReference type="SUPFAM" id="SSF56300">
    <property type="entry name" value="Metallo-dependent phosphatases"/>
    <property type="match status" value="1"/>
</dbReference>
<reference evidence="3" key="1">
    <citation type="submission" date="2021-03" db="EMBL/GenBank/DDBJ databases">
        <title>Molecular epidemiology and mechanisms of colistin and carbapenem resistance in Enterobacteriaceae from clinical isolates, the environment and porcine samples in Pretoria, South Africa.</title>
        <authorList>
            <person name="Bogoshi D."/>
            <person name="Mbelle N.M."/>
            <person name="Naidoo V."/>
            <person name="Osei Sekyere J."/>
        </authorList>
    </citation>
    <scope>NUCLEOTIDE SEQUENCE</scope>
    <source>
        <strain evidence="3">C052</strain>
    </source>
</reference>
<evidence type="ECO:0000256" key="1">
    <source>
        <dbReference type="ARBA" id="ARBA00005662"/>
    </source>
</evidence>
<evidence type="ECO:0000259" key="2">
    <source>
        <dbReference type="Pfam" id="PF09587"/>
    </source>
</evidence>
<dbReference type="InterPro" id="IPR019079">
    <property type="entry name" value="Capsule_synth_CapA"/>
</dbReference>
<feature type="domain" description="Capsule synthesis protein CapA" evidence="2">
    <location>
        <begin position="14"/>
        <end position="79"/>
    </location>
</feature>
<name>A0A939NA49_PRORE</name>
<dbReference type="Pfam" id="PF09587">
    <property type="entry name" value="PGA_cap"/>
    <property type="match status" value="1"/>
</dbReference>